<feature type="coiled-coil region" evidence="5">
    <location>
        <begin position="85"/>
        <end position="112"/>
    </location>
</feature>
<keyword evidence="8" id="KW-1185">Reference proteome</keyword>
<gene>
    <name evidence="7" type="ORF">Zmor_001156</name>
</gene>
<evidence type="ECO:0000256" key="2">
    <source>
        <dbReference type="ARBA" id="ARBA00022771"/>
    </source>
</evidence>
<reference evidence="7" key="1">
    <citation type="journal article" date="2023" name="G3 (Bethesda)">
        <title>Whole genome assemblies of Zophobas morio and Tenebrio molitor.</title>
        <authorList>
            <person name="Kaur S."/>
            <person name="Stinson S.A."/>
            <person name="diCenzo G.C."/>
        </authorList>
    </citation>
    <scope>NUCLEOTIDE SEQUENCE</scope>
    <source>
        <strain evidence="7">QUZm001</strain>
    </source>
</reference>
<sequence>MSVDEPKCSVCNLEFKENEDTVECTGICNIIYHIKCTGLKKSEQKILLDGTKLLWFCDQCRIVGTNVSSLLMSIKSALLSCQDQIVKQNAVITKQNEEISSLNREVADIKTKLIDKEKPANIPPTSSMEVKKPTFTSFFKGDEKKEMELSNFKPWERKGIHNPYNENRDKSTAPVTTPGNFTAIYSSAVVPENNIIVNKNSTFEDRQTKIDVSEENLKWKTVESRSSNSNNTRKGGISRGKSLYGTGKLSSSSNIQGAIRRKWIYVGHISGNTASVQDIADHISEFAEIKNIEIKKLQTKGKNSAFSIGVPTELYDKIYNADVWPESVCLREFNVKSFLVNQRSNNNN</sequence>
<dbReference type="Pfam" id="PF00628">
    <property type="entry name" value="PHD"/>
    <property type="match status" value="1"/>
</dbReference>
<dbReference type="EMBL" id="JALNTZ010000001">
    <property type="protein sequence ID" value="KAJ3665669.1"/>
    <property type="molecule type" value="Genomic_DNA"/>
</dbReference>
<proteinExistence type="predicted"/>
<evidence type="ECO:0000256" key="4">
    <source>
        <dbReference type="PROSITE-ProRule" id="PRU00146"/>
    </source>
</evidence>
<dbReference type="InterPro" id="IPR013083">
    <property type="entry name" value="Znf_RING/FYVE/PHD"/>
</dbReference>
<dbReference type="InterPro" id="IPR019786">
    <property type="entry name" value="Zinc_finger_PHD-type_CS"/>
</dbReference>
<keyword evidence="5" id="KW-0175">Coiled coil</keyword>
<keyword evidence="3" id="KW-0862">Zinc</keyword>
<keyword evidence="1" id="KW-0479">Metal-binding</keyword>
<dbReference type="InterPro" id="IPR019787">
    <property type="entry name" value="Znf_PHD-finger"/>
</dbReference>
<evidence type="ECO:0000313" key="7">
    <source>
        <dbReference type="EMBL" id="KAJ3665669.1"/>
    </source>
</evidence>
<dbReference type="InterPro" id="IPR011011">
    <property type="entry name" value="Znf_FYVE_PHD"/>
</dbReference>
<dbReference type="Proteomes" id="UP001168821">
    <property type="component" value="Unassembled WGS sequence"/>
</dbReference>
<dbReference type="SUPFAM" id="SSF57903">
    <property type="entry name" value="FYVE/PHD zinc finger"/>
    <property type="match status" value="1"/>
</dbReference>
<keyword evidence="2 4" id="KW-0863">Zinc-finger</keyword>
<dbReference type="AlphaFoldDB" id="A0AA38J807"/>
<organism evidence="7 8">
    <name type="scientific">Zophobas morio</name>
    <dbReference type="NCBI Taxonomy" id="2755281"/>
    <lineage>
        <taxon>Eukaryota</taxon>
        <taxon>Metazoa</taxon>
        <taxon>Ecdysozoa</taxon>
        <taxon>Arthropoda</taxon>
        <taxon>Hexapoda</taxon>
        <taxon>Insecta</taxon>
        <taxon>Pterygota</taxon>
        <taxon>Neoptera</taxon>
        <taxon>Endopterygota</taxon>
        <taxon>Coleoptera</taxon>
        <taxon>Polyphaga</taxon>
        <taxon>Cucujiformia</taxon>
        <taxon>Tenebrionidae</taxon>
        <taxon>Zophobas</taxon>
    </lineage>
</organism>
<feature type="domain" description="PHD-type" evidence="6">
    <location>
        <begin position="5"/>
        <end position="63"/>
    </location>
</feature>
<accession>A0AA38J807</accession>
<evidence type="ECO:0000256" key="1">
    <source>
        <dbReference type="ARBA" id="ARBA00022723"/>
    </source>
</evidence>
<dbReference type="SMART" id="SM00249">
    <property type="entry name" value="PHD"/>
    <property type="match status" value="1"/>
</dbReference>
<comment type="caution">
    <text evidence="7">The sequence shown here is derived from an EMBL/GenBank/DDBJ whole genome shotgun (WGS) entry which is preliminary data.</text>
</comment>
<evidence type="ECO:0000256" key="3">
    <source>
        <dbReference type="ARBA" id="ARBA00022833"/>
    </source>
</evidence>
<name>A0AA38J807_9CUCU</name>
<dbReference type="PROSITE" id="PS50016">
    <property type="entry name" value="ZF_PHD_2"/>
    <property type="match status" value="1"/>
</dbReference>
<protein>
    <recommendedName>
        <fullName evidence="6">PHD-type domain-containing protein</fullName>
    </recommendedName>
</protein>
<evidence type="ECO:0000313" key="8">
    <source>
        <dbReference type="Proteomes" id="UP001168821"/>
    </source>
</evidence>
<dbReference type="PROSITE" id="PS01359">
    <property type="entry name" value="ZF_PHD_1"/>
    <property type="match status" value="1"/>
</dbReference>
<evidence type="ECO:0000256" key="5">
    <source>
        <dbReference type="SAM" id="Coils"/>
    </source>
</evidence>
<evidence type="ECO:0000259" key="6">
    <source>
        <dbReference type="PROSITE" id="PS50016"/>
    </source>
</evidence>
<dbReference type="GO" id="GO:0008270">
    <property type="term" value="F:zinc ion binding"/>
    <property type="evidence" value="ECO:0007669"/>
    <property type="project" value="UniProtKB-KW"/>
</dbReference>
<dbReference type="InterPro" id="IPR001965">
    <property type="entry name" value="Znf_PHD"/>
</dbReference>
<dbReference type="Gene3D" id="3.30.40.10">
    <property type="entry name" value="Zinc/RING finger domain, C3HC4 (zinc finger)"/>
    <property type="match status" value="1"/>
</dbReference>